<keyword evidence="1" id="KW-1133">Transmembrane helix</keyword>
<organism evidence="2 3">
    <name type="scientific">Zhihengliuella salsuginis</name>
    <dbReference type="NCBI Taxonomy" id="578222"/>
    <lineage>
        <taxon>Bacteria</taxon>
        <taxon>Bacillati</taxon>
        <taxon>Actinomycetota</taxon>
        <taxon>Actinomycetes</taxon>
        <taxon>Micrococcales</taxon>
        <taxon>Micrococcaceae</taxon>
        <taxon>Zhihengliuella</taxon>
    </lineage>
</organism>
<keyword evidence="3" id="KW-1185">Reference proteome</keyword>
<feature type="transmembrane region" description="Helical" evidence="1">
    <location>
        <begin position="113"/>
        <end position="137"/>
    </location>
</feature>
<sequence length="155" mass="16459">MRARSYASNVNTAASLRTAFDRARKWLPRAEDQGAPLGEDILLARHGDAVVRLKQNRTLGITVAVLTGGGIDTAPNRLDAVVPAPAPPAARAATLMGDYRAGRTGVDRNEVRLLAKFAAAWTAVTVAVCSATAWFAFETMDPEVLQSMMMAGGAY</sequence>
<keyword evidence="1" id="KW-0472">Membrane</keyword>
<name>A0ABQ3GJ24_9MICC</name>
<proteinExistence type="predicted"/>
<evidence type="ECO:0000313" key="2">
    <source>
        <dbReference type="EMBL" id="GHD05537.1"/>
    </source>
</evidence>
<protein>
    <submittedName>
        <fullName evidence="2">Uncharacterized protein</fullName>
    </submittedName>
</protein>
<gene>
    <name evidence="2" type="ORF">GCM10008096_14580</name>
</gene>
<reference evidence="3" key="1">
    <citation type="journal article" date="2019" name="Int. J. Syst. Evol. Microbiol.">
        <title>The Global Catalogue of Microorganisms (GCM) 10K type strain sequencing project: providing services to taxonomists for standard genome sequencing and annotation.</title>
        <authorList>
            <consortium name="The Broad Institute Genomics Platform"/>
            <consortium name="The Broad Institute Genome Sequencing Center for Infectious Disease"/>
            <person name="Wu L."/>
            <person name="Ma J."/>
        </authorList>
    </citation>
    <scope>NUCLEOTIDE SEQUENCE [LARGE SCALE GENOMIC DNA]</scope>
    <source>
        <strain evidence="3">KCTC 19466</strain>
    </source>
</reference>
<dbReference type="EMBL" id="BMXK01000005">
    <property type="protein sequence ID" value="GHD05537.1"/>
    <property type="molecule type" value="Genomic_DNA"/>
</dbReference>
<keyword evidence="1" id="KW-0812">Transmembrane</keyword>
<dbReference type="Proteomes" id="UP000642819">
    <property type="component" value="Unassembled WGS sequence"/>
</dbReference>
<evidence type="ECO:0000313" key="3">
    <source>
        <dbReference type="Proteomes" id="UP000642819"/>
    </source>
</evidence>
<comment type="caution">
    <text evidence="2">The sequence shown here is derived from an EMBL/GenBank/DDBJ whole genome shotgun (WGS) entry which is preliminary data.</text>
</comment>
<accession>A0ABQ3GJ24</accession>
<evidence type="ECO:0000256" key="1">
    <source>
        <dbReference type="SAM" id="Phobius"/>
    </source>
</evidence>